<sequence length="57" mass="6378">MPPALTILMSATSRTSSTARARRSRSSSNDMRCIRRMIALWTRLPATLSPRPAMWAS</sequence>
<organism evidence="2 3">
    <name type="scientific">Mycobacterium tuberculosis</name>
    <dbReference type="NCBI Taxonomy" id="1773"/>
    <lineage>
        <taxon>Bacteria</taxon>
        <taxon>Bacillati</taxon>
        <taxon>Actinomycetota</taxon>
        <taxon>Actinomycetes</taxon>
        <taxon>Mycobacteriales</taxon>
        <taxon>Mycobacteriaceae</taxon>
        <taxon>Mycobacterium</taxon>
        <taxon>Mycobacterium tuberculosis complex</taxon>
    </lineage>
</organism>
<feature type="compositionally biased region" description="Low complexity" evidence="1">
    <location>
        <begin position="10"/>
        <end position="19"/>
    </location>
</feature>
<evidence type="ECO:0000313" key="2">
    <source>
        <dbReference type="EMBL" id="CPB74690.1"/>
    </source>
</evidence>
<comment type="caution">
    <text evidence="2">The sequence shown here is derived from an EMBL/GenBank/DDBJ whole genome shotgun (WGS) entry which is preliminary data.</text>
</comment>
<name>A0A916LGP3_MYCTX</name>
<protein>
    <submittedName>
        <fullName evidence="2">Uncharacterized protein</fullName>
    </submittedName>
</protein>
<accession>A0A916LGP3</accession>
<reference evidence="3" key="1">
    <citation type="submission" date="2015-03" db="EMBL/GenBank/DDBJ databases">
        <authorList>
            <consortium name="Pathogen Informatics"/>
        </authorList>
    </citation>
    <scope>NUCLEOTIDE SEQUENCE [LARGE SCALE GENOMIC DNA]</scope>
    <source>
        <strain evidence="3">N09902308</strain>
    </source>
</reference>
<proteinExistence type="predicted"/>
<dbReference type="Proteomes" id="UP000039021">
    <property type="component" value="Unassembled WGS sequence"/>
</dbReference>
<gene>
    <name evidence="2" type="ORF">ERS007739_05397</name>
</gene>
<feature type="region of interest" description="Disordered" evidence="1">
    <location>
        <begin position="9"/>
        <end position="30"/>
    </location>
</feature>
<dbReference type="EMBL" id="CSBK01004291">
    <property type="protein sequence ID" value="CPB74690.1"/>
    <property type="molecule type" value="Genomic_DNA"/>
</dbReference>
<evidence type="ECO:0000313" key="3">
    <source>
        <dbReference type="Proteomes" id="UP000039021"/>
    </source>
</evidence>
<evidence type="ECO:0000256" key="1">
    <source>
        <dbReference type="SAM" id="MobiDB-lite"/>
    </source>
</evidence>
<dbReference type="AlphaFoldDB" id="A0A916LGP3"/>